<evidence type="ECO:0000313" key="2">
    <source>
        <dbReference type="EMBL" id="MQY03521.1"/>
    </source>
</evidence>
<protein>
    <submittedName>
        <fullName evidence="2">Uncharacterized protein</fullName>
    </submittedName>
</protein>
<evidence type="ECO:0000313" key="3">
    <source>
        <dbReference type="Proteomes" id="UP000487268"/>
    </source>
</evidence>
<evidence type="ECO:0000256" key="1">
    <source>
        <dbReference type="SAM" id="MobiDB-lite"/>
    </source>
</evidence>
<reference evidence="2 3" key="1">
    <citation type="submission" date="2019-10" db="EMBL/GenBank/DDBJ databases">
        <title>Actinomadura rubteroloni sp. nov. and Actinomadura macrotermitis sp. nov., isolated from the gut of fungus growing-termite Macrotermes natalensis.</title>
        <authorList>
            <person name="Benndorf R."/>
            <person name="Martin K."/>
            <person name="Kuefner M."/>
            <person name="De Beer W."/>
            <person name="Kaster A.-K."/>
            <person name="Vollmers J."/>
            <person name="Poulsen M."/>
            <person name="Beemelmanns C."/>
        </authorList>
    </citation>
    <scope>NUCLEOTIDE SEQUENCE [LARGE SCALE GENOMIC DNA]</scope>
    <source>
        <strain evidence="2 3">RB68</strain>
    </source>
</reference>
<gene>
    <name evidence="2" type="ORF">ACRB68_15650</name>
</gene>
<dbReference type="Proteomes" id="UP000487268">
    <property type="component" value="Unassembled WGS sequence"/>
</dbReference>
<feature type="region of interest" description="Disordered" evidence="1">
    <location>
        <begin position="83"/>
        <end position="116"/>
    </location>
</feature>
<name>A0A7K0BQV0_9ACTN</name>
<dbReference type="EMBL" id="WEGH01000001">
    <property type="protein sequence ID" value="MQY03521.1"/>
    <property type="molecule type" value="Genomic_DNA"/>
</dbReference>
<organism evidence="2 3">
    <name type="scientific">Actinomadura macrotermitis</name>
    <dbReference type="NCBI Taxonomy" id="2585200"/>
    <lineage>
        <taxon>Bacteria</taxon>
        <taxon>Bacillati</taxon>
        <taxon>Actinomycetota</taxon>
        <taxon>Actinomycetes</taxon>
        <taxon>Streptosporangiales</taxon>
        <taxon>Thermomonosporaceae</taxon>
        <taxon>Actinomadura</taxon>
    </lineage>
</organism>
<proteinExistence type="predicted"/>
<sequence length="116" mass="12197">MVCSPVINTSRISRQSWAAACPGASIRLPLASASLTTVLGGESARYGGGRQTADLAQAFGLRLRGLFIEQPIQDAQGRSVFAGREAAKPSAPATAHVDMPSNDGGMWGPHPWRRPV</sequence>
<keyword evidence="3" id="KW-1185">Reference proteome</keyword>
<dbReference type="AlphaFoldDB" id="A0A7K0BQV0"/>
<comment type="caution">
    <text evidence="2">The sequence shown here is derived from an EMBL/GenBank/DDBJ whole genome shotgun (WGS) entry which is preliminary data.</text>
</comment>
<accession>A0A7K0BQV0</accession>